<name>A0ABU8FE26_9BACI</name>
<sequence>MKITRVFFLFCIIFLSFSFHTYAQDTLQSQINAAPEYGIVKIPSGVYNEILVLSKPVTLEGTGEVTVRSCSKEPVITVKGQSITLKHIKVEQCSSRADTEAIRVTGKNHRLNNLQIYTKQFGIKFNETNDTVVEGGFIKGNSKGNGIDLWESNNNMIQGVEIDRVRDGIYIENSHFNRITRNAIGNSRYGIHIMFSNHITVQDNKSHNNITGAMVMGTKETKIKRNELTFNNRNVNAQGLLLYDAEKTEAIGNRISYNRVGMYVENANNNRISDNKVNGNFIGMQFKNANENNVSDNVFIGNVNESQAINSTENKIIHNYWDASLKLDTKGNGISSIPHRADPFFLTLTNEVPEYQLFFQAPGMLVLQALLKSPENQVLTDYEPRMTIRGEKEENNSSFKMQIGIISMSMLAISITLFKIGRKRR</sequence>
<dbReference type="SMART" id="SM00722">
    <property type="entry name" value="CASH"/>
    <property type="match status" value="1"/>
</dbReference>
<keyword evidence="2" id="KW-0732">Signal</keyword>
<keyword evidence="1" id="KW-0812">Transmembrane</keyword>
<comment type="caution">
    <text evidence="4">The sequence shown here is derived from an EMBL/GenBank/DDBJ whole genome shotgun (WGS) entry which is preliminary data.</text>
</comment>
<feature type="signal peptide" evidence="2">
    <location>
        <begin position="1"/>
        <end position="23"/>
    </location>
</feature>
<dbReference type="InterPro" id="IPR012334">
    <property type="entry name" value="Pectin_lyas_fold"/>
</dbReference>
<dbReference type="NCBIfam" id="TIGR03804">
    <property type="entry name" value="para_beta_helix"/>
    <property type="match status" value="2"/>
</dbReference>
<accession>A0ABU8FE26</accession>
<dbReference type="Gene3D" id="2.160.20.10">
    <property type="entry name" value="Single-stranded right-handed beta-helix, Pectin lyase-like"/>
    <property type="match status" value="1"/>
</dbReference>
<evidence type="ECO:0000256" key="1">
    <source>
        <dbReference type="SAM" id="Phobius"/>
    </source>
</evidence>
<keyword evidence="5" id="KW-1185">Reference proteome</keyword>
<proteinExistence type="predicted"/>
<dbReference type="InterPro" id="IPR006626">
    <property type="entry name" value="PbH1"/>
</dbReference>
<feature type="chain" id="PRO_5047181513" evidence="2">
    <location>
        <begin position="24"/>
        <end position="425"/>
    </location>
</feature>
<dbReference type="EMBL" id="JBAWSX010000002">
    <property type="protein sequence ID" value="MEI4800950.1"/>
    <property type="molecule type" value="Genomic_DNA"/>
</dbReference>
<dbReference type="InterPro" id="IPR006633">
    <property type="entry name" value="Carb-bd_sugar_hydrolysis-dom"/>
</dbReference>
<evidence type="ECO:0000259" key="3">
    <source>
        <dbReference type="SMART" id="SM00722"/>
    </source>
</evidence>
<protein>
    <submittedName>
        <fullName evidence="4">NosD domain-containing protein</fullName>
    </submittedName>
</protein>
<keyword evidence="1" id="KW-1133">Transmembrane helix</keyword>
<dbReference type="Proteomes" id="UP001372526">
    <property type="component" value="Unassembled WGS sequence"/>
</dbReference>
<dbReference type="RefSeq" id="WP_336471751.1">
    <property type="nucleotide sequence ID" value="NZ_JBAWSX010000002.1"/>
</dbReference>
<dbReference type="InterPro" id="IPR007742">
    <property type="entry name" value="NosD_dom"/>
</dbReference>
<evidence type="ECO:0000313" key="4">
    <source>
        <dbReference type="EMBL" id="MEI4800950.1"/>
    </source>
</evidence>
<dbReference type="Pfam" id="PF05048">
    <property type="entry name" value="NosD"/>
    <property type="match status" value="1"/>
</dbReference>
<dbReference type="SUPFAM" id="SSF51126">
    <property type="entry name" value="Pectin lyase-like"/>
    <property type="match status" value="1"/>
</dbReference>
<evidence type="ECO:0000256" key="2">
    <source>
        <dbReference type="SAM" id="SignalP"/>
    </source>
</evidence>
<organism evidence="4 5">
    <name type="scientific">Bacillus bruguierae</name>
    <dbReference type="NCBI Taxonomy" id="3127667"/>
    <lineage>
        <taxon>Bacteria</taxon>
        <taxon>Bacillati</taxon>
        <taxon>Bacillota</taxon>
        <taxon>Bacilli</taxon>
        <taxon>Bacillales</taxon>
        <taxon>Bacillaceae</taxon>
        <taxon>Bacillus</taxon>
    </lineage>
</organism>
<reference evidence="4 5" key="1">
    <citation type="submission" date="2024-01" db="EMBL/GenBank/DDBJ databases">
        <title>Seven novel Bacillus-like species.</title>
        <authorList>
            <person name="Liu G."/>
        </authorList>
    </citation>
    <scope>NUCLEOTIDE SEQUENCE [LARGE SCALE GENOMIC DNA]</scope>
    <source>
        <strain evidence="4 5">FJAT-51639</strain>
    </source>
</reference>
<gene>
    <name evidence="4" type="ORF">WAZ07_06345</name>
</gene>
<dbReference type="InterPro" id="IPR022441">
    <property type="entry name" value="Para_beta_helix_rpt-2"/>
</dbReference>
<feature type="domain" description="Carbohydrate-binding/sugar hydrolysis" evidence="3">
    <location>
        <begin position="42"/>
        <end position="172"/>
    </location>
</feature>
<dbReference type="InterPro" id="IPR011050">
    <property type="entry name" value="Pectin_lyase_fold/virulence"/>
</dbReference>
<keyword evidence="1" id="KW-0472">Membrane</keyword>
<evidence type="ECO:0000313" key="5">
    <source>
        <dbReference type="Proteomes" id="UP001372526"/>
    </source>
</evidence>
<feature type="transmembrane region" description="Helical" evidence="1">
    <location>
        <begin position="401"/>
        <end position="420"/>
    </location>
</feature>
<dbReference type="SMART" id="SM00710">
    <property type="entry name" value="PbH1"/>
    <property type="match status" value="7"/>
</dbReference>